<keyword evidence="6" id="KW-0012">Acyltransferase</keyword>
<dbReference type="InterPro" id="IPR004960">
    <property type="entry name" value="LipA_acyltrans"/>
</dbReference>
<dbReference type="GO" id="GO:0009247">
    <property type="term" value="P:glycolipid biosynthetic process"/>
    <property type="evidence" value="ECO:0007669"/>
    <property type="project" value="UniProtKB-ARBA"/>
</dbReference>
<evidence type="ECO:0000256" key="4">
    <source>
        <dbReference type="ARBA" id="ARBA00022679"/>
    </source>
</evidence>
<evidence type="ECO:0000256" key="2">
    <source>
        <dbReference type="ARBA" id="ARBA00022475"/>
    </source>
</evidence>
<dbReference type="RefSeq" id="WP_165107954.1">
    <property type="nucleotide sequence ID" value="NZ_JAAKYA010000071.1"/>
</dbReference>
<protein>
    <recommendedName>
        <fullName evidence="9">Lysophospholipid acyltransferase family protein</fullName>
    </recommendedName>
</protein>
<evidence type="ECO:0000256" key="3">
    <source>
        <dbReference type="ARBA" id="ARBA00022519"/>
    </source>
</evidence>
<evidence type="ECO:0000313" key="8">
    <source>
        <dbReference type="Proteomes" id="UP000477311"/>
    </source>
</evidence>
<evidence type="ECO:0000256" key="1">
    <source>
        <dbReference type="ARBA" id="ARBA00004533"/>
    </source>
</evidence>
<dbReference type="PANTHER" id="PTHR30606:SF10">
    <property type="entry name" value="PHOSPHATIDYLINOSITOL MANNOSIDE ACYLTRANSFERASE"/>
    <property type="match status" value="1"/>
</dbReference>
<keyword evidence="4" id="KW-0808">Transferase</keyword>
<reference evidence="7 8" key="1">
    <citation type="submission" date="2020-02" db="EMBL/GenBank/DDBJ databases">
        <title>Draft genome sequence of Limisphaera ngatamarikiensis NGM72.4T, a thermophilic Verrucomicrobia grouped in subdivision 3.</title>
        <authorList>
            <person name="Carere C.R."/>
            <person name="Steen J."/>
            <person name="Hugenholtz P."/>
            <person name="Stott M.B."/>
        </authorList>
    </citation>
    <scope>NUCLEOTIDE SEQUENCE [LARGE SCALE GENOMIC DNA]</scope>
    <source>
        <strain evidence="7 8">NGM72.4</strain>
    </source>
</reference>
<evidence type="ECO:0000256" key="5">
    <source>
        <dbReference type="ARBA" id="ARBA00023136"/>
    </source>
</evidence>
<keyword evidence="3" id="KW-0997">Cell inner membrane</keyword>
<dbReference type="EMBL" id="JAAKYA010000071">
    <property type="protein sequence ID" value="NGO39747.1"/>
    <property type="molecule type" value="Genomic_DNA"/>
</dbReference>
<keyword evidence="5" id="KW-0472">Membrane</keyword>
<dbReference type="AlphaFoldDB" id="A0A6M1RQT8"/>
<name>A0A6M1RQT8_9BACT</name>
<comment type="caution">
    <text evidence="7">The sequence shown here is derived from an EMBL/GenBank/DDBJ whole genome shotgun (WGS) entry which is preliminary data.</text>
</comment>
<dbReference type="Proteomes" id="UP000477311">
    <property type="component" value="Unassembled WGS sequence"/>
</dbReference>
<dbReference type="GO" id="GO:0005886">
    <property type="term" value="C:plasma membrane"/>
    <property type="evidence" value="ECO:0007669"/>
    <property type="project" value="UniProtKB-SubCell"/>
</dbReference>
<proteinExistence type="predicted"/>
<dbReference type="CDD" id="cd07984">
    <property type="entry name" value="LPLAT_LABLAT-like"/>
    <property type="match status" value="1"/>
</dbReference>
<dbReference type="GO" id="GO:0016746">
    <property type="term" value="F:acyltransferase activity"/>
    <property type="evidence" value="ECO:0007669"/>
    <property type="project" value="UniProtKB-KW"/>
</dbReference>
<evidence type="ECO:0000256" key="6">
    <source>
        <dbReference type="ARBA" id="ARBA00023315"/>
    </source>
</evidence>
<accession>A0A6M1RQT8</accession>
<dbReference type="PANTHER" id="PTHR30606">
    <property type="entry name" value="LIPID A BIOSYNTHESIS LAUROYL ACYLTRANSFERASE"/>
    <property type="match status" value="1"/>
</dbReference>
<gene>
    <name evidence="7" type="ORF">G4L39_10125</name>
</gene>
<keyword evidence="2" id="KW-1003">Cell membrane</keyword>
<comment type="subcellular location">
    <subcellularLocation>
        <location evidence="1">Cell inner membrane</location>
    </subcellularLocation>
</comment>
<sequence>MGEWILYGLVRAVVTLLQALPLRAVARVGRWGGTCAWWLDARHRRVALRNLTLVFGAEQSPAQIRALAREHFRRLGENYCCAVKTAAMTPDELRAHLQFVGTEILRSPVPGQPPPSRVIALGHFGNFELYARFGQFAPEFQCLTTYRALRQPRLNRLLMSLRERSGCLFFERRTEAAALRRAMRPTGVLLGLLADQRAGGRGLAVPLFGRNCSTSPAPALFALRYRCPLHVAVCYRTAPARWTIELGPEIPTRVHGRPRPLTDILRDMHAQFEAAIRRDPANWFWVHDRWKHPGRPERIRTGTPTAAP</sequence>
<evidence type="ECO:0008006" key="9">
    <source>
        <dbReference type="Google" id="ProtNLM"/>
    </source>
</evidence>
<keyword evidence="8" id="KW-1185">Reference proteome</keyword>
<evidence type="ECO:0000313" key="7">
    <source>
        <dbReference type="EMBL" id="NGO39747.1"/>
    </source>
</evidence>
<dbReference type="Pfam" id="PF03279">
    <property type="entry name" value="Lip_A_acyltrans"/>
    <property type="match status" value="1"/>
</dbReference>
<organism evidence="7 8">
    <name type="scientific">Limisphaera ngatamarikiensis</name>
    <dbReference type="NCBI Taxonomy" id="1324935"/>
    <lineage>
        <taxon>Bacteria</taxon>
        <taxon>Pseudomonadati</taxon>
        <taxon>Verrucomicrobiota</taxon>
        <taxon>Verrucomicrobiia</taxon>
        <taxon>Limisphaerales</taxon>
        <taxon>Limisphaeraceae</taxon>
        <taxon>Limisphaera</taxon>
    </lineage>
</organism>